<keyword evidence="2" id="KW-0540">Nuclease</keyword>
<feature type="compositionally biased region" description="Low complexity" evidence="1">
    <location>
        <begin position="182"/>
        <end position="205"/>
    </location>
</feature>
<keyword evidence="3" id="KW-1185">Reference proteome</keyword>
<feature type="compositionally biased region" description="Basic and acidic residues" evidence="1">
    <location>
        <begin position="146"/>
        <end position="159"/>
    </location>
</feature>
<accession>U6GQ13</accession>
<dbReference type="AlphaFoldDB" id="U6GQ13"/>
<proteinExistence type="predicted"/>
<dbReference type="EMBL" id="HG671751">
    <property type="protein sequence ID" value="CDI81647.1"/>
    <property type="molecule type" value="Genomic_DNA"/>
</dbReference>
<reference evidence="2" key="1">
    <citation type="submission" date="2013-10" db="EMBL/GenBank/DDBJ databases">
        <title>Genomic analysis of the causative agents of coccidiosis in chickens.</title>
        <authorList>
            <person name="Reid A.J."/>
            <person name="Blake D."/>
            <person name="Billington K."/>
            <person name="Browne H."/>
            <person name="Dunn M."/>
            <person name="Hung S."/>
            <person name="Kawahara F."/>
            <person name="Miranda-Saavedra D."/>
            <person name="Mourier T."/>
            <person name="Nagra H."/>
            <person name="Otto T.D."/>
            <person name="Rawlings N."/>
            <person name="Sanchez A."/>
            <person name="Sanders M."/>
            <person name="Subramaniam C."/>
            <person name="Tay Y."/>
            <person name="Dear P."/>
            <person name="Doerig C."/>
            <person name="Gruber A."/>
            <person name="Parkinson J."/>
            <person name="Shirley M."/>
            <person name="Wan K.L."/>
            <person name="Berriman M."/>
            <person name="Tomley F."/>
            <person name="Pain A."/>
        </authorList>
    </citation>
    <scope>NUCLEOTIDE SEQUENCE [LARGE SCALE GENOMIC DNA]</scope>
    <source>
        <strain evidence="2">Houghton</strain>
    </source>
</reference>
<dbReference type="Proteomes" id="UP000018050">
    <property type="component" value="Unassembled WGS sequence"/>
</dbReference>
<evidence type="ECO:0000313" key="2">
    <source>
        <dbReference type="EMBL" id="CDI81647.1"/>
    </source>
</evidence>
<evidence type="ECO:0000256" key="1">
    <source>
        <dbReference type="SAM" id="MobiDB-lite"/>
    </source>
</evidence>
<evidence type="ECO:0000313" key="3">
    <source>
        <dbReference type="Proteomes" id="UP000018050"/>
    </source>
</evidence>
<dbReference type="GeneID" id="25274316"/>
<organism evidence="2 3">
    <name type="scientific">Eimeria acervulina</name>
    <name type="common">Coccidian parasite</name>
    <dbReference type="NCBI Taxonomy" id="5801"/>
    <lineage>
        <taxon>Eukaryota</taxon>
        <taxon>Sar</taxon>
        <taxon>Alveolata</taxon>
        <taxon>Apicomplexa</taxon>
        <taxon>Conoidasida</taxon>
        <taxon>Coccidia</taxon>
        <taxon>Eucoccidiorida</taxon>
        <taxon>Eimeriorina</taxon>
        <taxon>Eimeriidae</taxon>
        <taxon>Eimeria</taxon>
    </lineage>
</organism>
<dbReference type="GO" id="GO:0004527">
    <property type="term" value="F:exonuclease activity"/>
    <property type="evidence" value="ECO:0007669"/>
    <property type="project" value="UniProtKB-KW"/>
</dbReference>
<name>U6GQ13_EIMAC</name>
<feature type="region of interest" description="Disordered" evidence="1">
    <location>
        <begin position="146"/>
        <end position="235"/>
    </location>
</feature>
<dbReference type="RefSeq" id="XP_013248699.1">
    <property type="nucleotide sequence ID" value="XM_013393245.1"/>
</dbReference>
<reference evidence="2" key="2">
    <citation type="submission" date="2013-10" db="EMBL/GenBank/DDBJ databases">
        <authorList>
            <person name="Aslett M."/>
        </authorList>
    </citation>
    <scope>NUCLEOTIDE SEQUENCE [LARGE SCALE GENOMIC DNA]</scope>
    <source>
        <strain evidence="2">Houghton</strain>
    </source>
</reference>
<keyword evidence="2" id="KW-0378">Hydrolase</keyword>
<feature type="compositionally biased region" description="Low complexity" evidence="1">
    <location>
        <begin position="160"/>
        <end position="173"/>
    </location>
</feature>
<dbReference type="GO" id="GO:0004519">
    <property type="term" value="F:endonuclease activity"/>
    <property type="evidence" value="ECO:0007669"/>
    <property type="project" value="UniProtKB-KW"/>
</dbReference>
<sequence length="235" mass="25722">MDIIAQHYGEELSDHWPLSARICIGAPRVQQQQLPRPRKQQLLRGLSLCVDASYKGSSSNQKKNQLTKKVIEAEKQLAANQLAGWRQSRAPSILEQTPEVKRLQQQREQYKRAAAAAAAEAAKAAAAEAAATAAAAAAEKEAAAEAERKALWEQQKQREPQQQQQQLEQQMQQMSITQEDSGVGVDDQQQTAGQQDAAAASASHAAGEDKAKKSVPLAAQRAREAMKARRKPLRM</sequence>
<dbReference type="OrthoDB" id="329500at2759"/>
<keyword evidence="2" id="KW-0269">Exonuclease</keyword>
<gene>
    <name evidence="2" type="ORF">EAH_00062460</name>
</gene>
<protein>
    <submittedName>
        <fullName evidence="2">Endonuclease/exonuclease/phosphatase domain-containing protein, putative</fullName>
    </submittedName>
</protein>
<keyword evidence="2" id="KW-0255">Endonuclease</keyword>
<dbReference type="VEuPathDB" id="ToxoDB:EAH_00062460"/>